<proteinExistence type="predicted"/>
<keyword evidence="2" id="KW-1185">Reference proteome</keyword>
<evidence type="ECO:0000313" key="2">
    <source>
        <dbReference type="Proteomes" id="UP001223978"/>
    </source>
</evidence>
<comment type="caution">
    <text evidence="1">The sequence shown here is derived from an EMBL/GenBank/DDBJ whole genome shotgun (WGS) entry which is preliminary data.</text>
</comment>
<accession>A0ABT6SMG1</accession>
<dbReference type="Proteomes" id="UP001223978">
    <property type="component" value="Unassembled WGS sequence"/>
</dbReference>
<organism evidence="1 2">
    <name type="scientific">Streptomyces cavernicola</name>
    <dbReference type="NCBI Taxonomy" id="3043613"/>
    <lineage>
        <taxon>Bacteria</taxon>
        <taxon>Bacillati</taxon>
        <taxon>Actinomycetota</taxon>
        <taxon>Actinomycetes</taxon>
        <taxon>Kitasatosporales</taxon>
        <taxon>Streptomycetaceae</taxon>
        <taxon>Streptomyces</taxon>
    </lineage>
</organism>
<protein>
    <submittedName>
        <fullName evidence="1">Uncharacterized protein</fullName>
    </submittedName>
</protein>
<name>A0ABT6SMG1_9ACTN</name>
<evidence type="ECO:0000313" key="1">
    <source>
        <dbReference type="EMBL" id="MDI3409289.1"/>
    </source>
</evidence>
<dbReference type="EMBL" id="JASCIQ010000066">
    <property type="protein sequence ID" value="MDI3409289.1"/>
    <property type="molecule type" value="Genomic_DNA"/>
</dbReference>
<reference evidence="1 2" key="1">
    <citation type="submission" date="2023-05" db="EMBL/GenBank/DDBJ databases">
        <title>Draft genome sequence of Streptomyces sp. B-S-A6 isolated from a cave soil in Thailand.</title>
        <authorList>
            <person name="Chamroensaksri N."/>
            <person name="Muangham S."/>
        </authorList>
    </citation>
    <scope>NUCLEOTIDE SEQUENCE [LARGE SCALE GENOMIC DNA]</scope>
    <source>
        <strain evidence="1 2">B-S-A6</strain>
    </source>
</reference>
<dbReference type="RefSeq" id="WP_282547159.1">
    <property type="nucleotide sequence ID" value="NZ_JASCIQ010000066.1"/>
</dbReference>
<sequence>MATARKVPTPAHRRALLAALADVKGRVPESTNTRVLDAIWLAHWVTEVTNTGRGAAGARWAGYDGPTFLSINSRGRRALLTDAGHTALRSVGPDGRLPKGTAWPTANALHRDGLVEYRDANGTVHPTDGDDGVRGPLYAPYATELGRRIVTGFPQAQRAA</sequence>
<gene>
    <name evidence="1" type="ORF">QIS96_36400</name>
</gene>